<accession>A0A1I0VP01</accession>
<protein>
    <submittedName>
        <fullName evidence="1">Uncharacterized protein</fullName>
    </submittedName>
</protein>
<evidence type="ECO:0000313" key="1">
    <source>
        <dbReference type="EMBL" id="SFA78229.1"/>
    </source>
</evidence>
<name>A0A1I0VP01_9PSEU</name>
<dbReference type="STRING" id="490629.SAMN05216266_101395"/>
<dbReference type="EMBL" id="FOKG01000001">
    <property type="protein sequence ID" value="SFA78229.1"/>
    <property type="molecule type" value="Genomic_DNA"/>
</dbReference>
<evidence type="ECO:0000313" key="2">
    <source>
        <dbReference type="Proteomes" id="UP000243799"/>
    </source>
</evidence>
<dbReference type="RefSeq" id="WP_091668491.1">
    <property type="nucleotide sequence ID" value="NZ_FOKG01000001.1"/>
</dbReference>
<proteinExistence type="predicted"/>
<keyword evidence="2" id="KW-1185">Reference proteome</keyword>
<dbReference type="AlphaFoldDB" id="A0A1I0VP01"/>
<sequence length="136" mass="14776">MATVARLVTCVDIDGDVESRTQLSVSARLVAELSDGGHVVLLGDRGWSSSISHTSEAILDIWTHTSLEDISETARMVVGPDEPPADRSREDMAADHWASLRETLERHGITADVVKLRHLPHDVVPSARLLARIGHG</sequence>
<organism evidence="1 2">
    <name type="scientific">Amycolatopsis marina</name>
    <dbReference type="NCBI Taxonomy" id="490629"/>
    <lineage>
        <taxon>Bacteria</taxon>
        <taxon>Bacillati</taxon>
        <taxon>Actinomycetota</taxon>
        <taxon>Actinomycetes</taxon>
        <taxon>Pseudonocardiales</taxon>
        <taxon>Pseudonocardiaceae</taxon>
        <taxon>Amycolatopsis</taxon>
    </lineage>
</organism>
<dbReference type="Proteomes" id="UP000243799">
    <property type="component" value="Unassembled WGS sequence"/>
</dbReference>
<dbReference type="OrthoDB" id="3215654at2"/>
<reference evidence="2" key="1">
    <citation type="submission" date="2016-10" db="EMBL/GenBank/DDBJ databases">
        <authorList>
            <person name="Varghese N."/>
            <person name="Submissions S."/>
        </authorList>
    </citation>
    <scope>NUCLEOTIDE SEQUENCE [LARGE SCALE GENOMIC DNA]</scope>
    <source>
        <strain evidence="2">CGMCC 4.3568</strain>
    </source>
</reference>
<gene>
    <name evidence="1" type="ORF">SAMN05216266_101395</name>
</gene>